<feature type="region of interest" description="Disordered" evidence="1">
    <location>
        <begin position="1"/>
        <end position="103"/>
    </location>
</feature>
<feature type="compositionally biased region" description="Polar residues" evidence="1">
    <location>
        <begin position="1"/>
        <end position="15"/>
    </location>
</feature>
<feature type="compositionally biased region" description="Basic and acidic residues" evidence="1">
    <location>
        <begin position="54"/>
        <end position="77"/>
    </location>
</feature>
<dbReference type="EMBL" id="LCWV01000002">
    <property type="protein sequence ID" value="PWI75382.1"/>
    <property type="molecule type" value="Genomic_DNA"/>
</dbReference>
<gene>
    <name evidence="2" type="ORF">PCL_06040</name>
</gene>
<accession>A0A2U3ELM4</accession>
<proteinExistence type="predicted"/>
<evidence type="ECO:0000256" key="1">
    <source>
        <dbReference type="SAM" id="MobiDB-lite"/>
    </source>
</evidence>
<feature type="compositionally biased region" description="Low complexity" evidence="1">
    <location>
        <begin position="24"/>
        <end position="49"/>
    </location>
</feature>
<reference evidence="2 3" key="1">
    <citation type="journal article" date="2016" name="Front. Microbiol.">
        <title>Genome and transcriptome sequences reveal the specific parasitism of the nematophagous Purpureocillium lilacinum 36-1.</title>
        <authorList>
            <person name="Xie J."/>
            <person name="Li S."/>
            <person name="Mo C."/>
            <person name="Xiao X."/>
            <person name="Peng D."/>
            <person name="Wang G."/>
            <person name="Xiao Y."/>
        </authorList>
    </citation>
    <scope>NUCLEOTIDE SEQUENCE [LARGE SCALE GENOMIC DNA]</scope>
    <source>
        <strain evidence="2 3">36-1</strain>
    </source>
</reference>
<comment type="caution">
    <text evidence="2">The sequence shown here is derived from an EMBL/GenBank/DDBJ whole genome shotgun (WGS) entry which is preliminary data.</text>
</comment>
<evidence type="ECO:0000313" key="3">
    <source>
        <dbReference type="Proteomes" id="UP000245956"/>
    </source>
</evidence>
<organism evidence="2 3">
    <name type="scientific">Purpureocillium lilacinum</name>
    <name type="common">Paecilomyces lilacinus</name>
    <dbReference type="NCBI Taxonomy" id="33203"/>
    <lineage>
        <taxon>Eukaryota</taxon>
        <taxon>Fungi</taxon>
        <taxon>Dikarya</taxon>
        <taxon>Ascomycota</taxon>
        <taxon>Pezizomycotina</taxon>
        <taxon>Sordariomycetes</taxon>
        <taxon>Hypocreomycetidae</taxon>
        <taxon>Hypocreales</taxon>
        <taxon>Ophiocordycipitaceae</taxon>
        <taxon>Purpureocillium</taxon>
    </lineage>
</organism>
<dbReference type="AlphaFoldDB" id="A0A2U3ELM4"/>
<name>A0A2U3ELM4_PURLI</name>
<sequence length="420" mass="45574">MRSTTIHSSAPSIKSRSLARTPLSRKASPSWQSSSSSSSSSSASGVSVSRARRPRESTTNEHAFKEGELRTETDLERKRPHRPGSRGGWPDAGQPHAGETARARERERATCVCVRVHAVLLGRTHGAHAIPGPPPHPLIVPRAGYYCASTAKGGAAGSKGRQATARVRLCNVLCMEDEEEVVVVSRCHSLTVRRPSLGVTAGLCLLGGGVGQPQHRRRRRRERHIAWATMEGGRGVFRAAIQLLLRAACNPRKAGGRAGGQQATSHQSPLPWPQHPCLCLHACMMRASRAAALTGELPFVDFTRRHRGRPAGLHGGGENKEWELMCVRLTDNGDGRGWKAPKGKPEPGMARLLMQPHRACCICLSVCPSIHPSRPSGWYWPFVWHTVCAPSFSNSCSTPEQNATHTASLRRPAAAYILHT</sequence>
<dbReference type="Proteomes" id="UP000245956">
    <property type="component" value="Unassembled WGS sequence"/>
</dbReference>
<evidence type="ECO:0000313" key="2">
    <source>
        <dbReference type="EMBL" id="PWI75382.1"/>
    </source>
</evidence>
<protein>
    <submittedName>
        <fullName evidence="2">Uncharacterized protein</fullName>
    </submittedName>
</protein>